<comment type="caution">
    <text evidence="4">The sequence shown here is derived from an EMBL/GenBank/DDBJ whole genome shotgun (WGS) entry which is preliminary data.</text>
</comment>
<dbReference type="PANTHER" id="PTHR43119">
    <property type="entry name" value="ABC TRANSPORT PROTEIN ATP-BINDING COMPONENT-RELATED"/>
    <property type="match status" value="1"/>
</dbReference>
<dbReference type="InterPro" id="IPR027417">
    <property type="entry name" value="P-loop_NTPase"/>
</dbReference>
<keyword evidence="2" id="KW-0067">ATP-binding</keyword>
<dbReference type="Pfam" id="PF00005">
    <property type="entry name" value="ABC_tran"/>
    <property type="match status" value="1"/>
</dbReference>
<dbReference type="GO" id="GO:0005524">
    <property type="term" value="F:ATP binding"/>
    <property type="evidence" value="ECO:0007669"/>
    <property type="project" value="UniProtKB-KW"/>
</dbReference>
<evidence type="ECO:0000259" key="3">
    <source>
        <dbReference type="PROSITE" id="PS50893"/>
    </source>
</evidence>
<dbReference type="GO" id="GO:0016887">
    <property type="term" value="F:ATP hydrolysis activity"/>
    <property type="evidence" value="ECO:0007669"/>
    <property type="project" value="InterPro"/>
</dbReference>
<reference evidence="4 5" key="1">
    <citation type="journal article" date="2016" name="Nat. Commun.">
        <title>Thousands of microbial genomes shed light on interconnected biogeochemical processes in an aquifer system.</title>
        <authorList>
            <person name="Anantharaman K."/>
            <person name="Brown C.T."/>
            <person name="Hug L.A."/>
            <person name="Sharon I."/>
            <person name="Castelle C.J."/>
            <person name="Probst A.J."/>
            <person name="Thomas B.C."/>
            <person name="Singh A."/>
            <person name="Wilkins M.J."/>
            <person name="Karaoz U."/>
            <person name="Brodie E.L."/>
            <person name="Williams K.H."/>
            <person name="Hubbard S.S."/>
            <person name="Banfield J.F."/>
        </authorList>
    </citation>
    <scope>NUCLEOTIDE SEQUENCE [LARGE SCALE GENOMIC DNA]</scope>
</reference>
<organism evidence="4 5">
    <name type="scientific">Candidatus Lambdaproteobacteria bacterium RIFOXYD2_FULL_56_26</name>
    <dbReference type="NCBI Taxonomy" id="1817773"/>
    <lineage>
        <taxon>Bacteria</taxon>
        <taxon>Pseudomonadati</taxon>
        <taxon>Pseudomonadota</taxon>
        <taxon>Candidatus Lambdaproteobacteria</taxon>
    </lineage>
</organism>
<dbReference type="InterPro" id="IPR003593">
    <property type="entry name" value="AAA+_ATPase"/>
</dbReference>
<name>A0A1F6GTF5_9PROT</name>
<dbReference type="SMART" id="SM00382">
    <property type="entry name" value="AAA"/>
    <property type="match status" value="1"/>
</dbReference>
<dbReference type="Proteomes" id="UP000177583">
    <property type="component" value="Unassembled WGS sequence"/>
</dbReference>
<evidence type="ECO:0000313" key="5">
    <source>
        <dbReference type="Proteomes" id="UP000177583"/>
    </source>
</evidence>
<dbReference type="Gene3D" id="3.40.50.300">
    <property type="entry name" value="P-loop containing nucleotide triphosphate hydrolases"/>
    <property type="match status" value="1"/>
</dbReference>
<gene>
    <name evidence="4" type="ORF">A2557_11410</name>
</gene>
<dbReference type="AlphaFoldDB" id="A0A1F6GTF5"/>
<dbReference type="PROSITE" id="PS50893">
    <property type="entry name" value="ABC_TRANSPORTER_2"/>
    <property type="match status" value="1"/>
</dbReference>
<accession>A0A1F6GTF5</accession>
<evidence type="ECO:0000256" key="2">
    <source>
        <dbReference type="ARBA" id="ARBA00022840"/>
    </source>
</evidence>
<keyword evidence="1" id="KW-0547">Nucleotide-binding</keyword>
<protein>
    <recommendedName>
        <fullName evidence="3">ABC transporter domain-containing protein</fullName>
    </recommendedName>
</protein>
<dbReference type="EMBL" id="MFNF01000036">
    <property type="protein sequence ID" value="OGH01280.1"/>
    <property type="molecule type" value="Genomic_DNA"/>
</dbReference>
<dbReference type="InterPro" id="IPR003439">
    <property type="entry name" value="ABC_transporter-like_ATP-bd"/>
</dbReference>
<evidence type="ECO:0000256" key="1">
    <source>
        <dbReference type="ARBA" id="ARBA00022741"/>
    </source>
</evidence>
<feature type="domain" description="ABC transporter" evidence="3">
    <location>
        <begin position="1"/>
        <end position="198"/>
    </location>
</feature>
<proteinExistence type="predicted"/>
<sequence length="199" mass="21988">MDKPLLAVVGLQFLDYQPFSLELYPGEIVGLEGASGAGKSLFLRSLADLDPHRGQVFLEDRGMESFAPWAWRKKVAYLPAESSWWLDLVAEHFTDLDPATLEALGLTPGLAKSPVTALSTGERQRFAFARILQNQPQVFLLDEPTAALDPDNVKRFEGLLAELLAQSGAAVLMTSHDASQLDRLAKRRYKVAHKSLSLR</sequence>
<dbReference type="CDD" id="cd00267">
    <property type="entry name" value="ABC_ATPase"/>
    <property type="match status" value="1"/>
</dbReference>
<evidence type="ECO:0000313" key="4">
    <source>
        <dbReference type="EMBL" id="OGH01280.1"/>
    </source>
</evidence>
<dbReference type="PANTHER" id="PTHR43119:SF1">
    <property type="entry name" value="ABC TRANSPORTER DOMAIN-CONTAINING PROTEIN"/>
    <property type="match status" value="1"/>
</dbReference>
<dbReference type="SUPFAM" id="SSF52540">
    <property type="entry name" value="P-loop containing nucleoside triphosphate hydrolases"/>
    <property type="match status" value="1"/>
</dbReference>